<keyword evidence="1" id="KW-0472">Membrane</keyword>
<keyword evidence="1" id="KW-1133">Transmembrane helix</keyword>
<gene>
    <name evidence="2" type="ORF">SAMN04515668_5002</name>
</gene>
<dbReference type="RefSeq" id="WP_234795221.1">
    <property type="nucleotide sequence ID" value="NZ_FOXS01000012.1"/>
</dbReference>
<feature type="transmembrane region" description="Helical" evidence="1">
    <location>
        <begin position="144"/>
        <end position="161"/>
    </location>
</feature>
<dbReference type="STRING" id="1227077.SAMN04515668_5002"/>
<keyword evidence="1" id="KW-0812">Transmembrane</keyword>
<feature type="transmembrane region" description="Helical" evidence="1">
    <location>
        <begin position="403"/>
        <end position="420"/>
    </location>
</feature>
<feature type="transmembrane region" description="Helical" evidence="1">
    <location>
        <begin position="111"/>
        <end position="132"/>
    </location>
</feature>
<accession>A0A1I6BRP1</accession>
<reference evidence="3" key="1">
    <citation type="submission" date="2016-10" db="EMBL/GenBank/DDBJ databases">
        <authorList>
            <person name="Varghese N."/>
            <person name="Submissions S."/>
        </authorList>
    </citation>
    <scope>NUCLEOTIDE SEQUENCE [LARGE SCALE GENOMIC DNA]</scope>
    <source>
        <strain evidence="3">OR362-8,ATCC BAA-1266,JCM 13504</strain>
    </source>
</reference>
<name>A0A1I6BRP1_HYMAR</name>
<evidence type="ECO:0000313" key="3">
    <source>
        <dbReference type="Proteomes" id="UP000199029"/>
    </source>
</evidence>
<evidence type="ECO:0008006" key="4">
    <source>
        <dbReference type="Google" id="ProtNLM"/>
    </source>
</evidence>
<evidence type="ECO:0000256" key="1">
    <source>
        <dbReference type="SAM" id="Phobius"/>
    </source>
</evidence>
<keyword evidence="3" id="KW-1185">Reference proteome</keyword>
<proteinExistence type="predicted"/>
<sequence>MIPDLRSTANRWEEANSRRPIAAVDTKAQWLKRAVWAYFFLLIFEGALRKWVLPSLATPLLIIRDPIALWAVVVTWRRGIIAPNIYLTGMVVIAVSSIITATLLGHGNLFVALYGARIFLLHFPLIFVIGRVFTREDVISMGKVTLWIAIPMVLLVAMQFFSPQSAWVNQGIGGSEGEGFMGAMGFFRPPGTFSFTSGNASFFSFVALFVFYFWLDNKAINKLFLAAATAALLLSVPLSISRTLLFQIVISLVFVLIASARKPENLGRMLVTVAGGILVLSLLGQSSFFSTATEAFTSRFEDANEIEGGLEGVFLDRFLGGLIGALTGSASGLPFFGYGIGMGTNVGSMLLTGTTVFLISEGEWGRVIGELGPLLGLAVVFLRLGLAAEISWACYKKLTQGDLLPWLLLSFGLLSLVQGGWAQPTSLGFCTLTGGLMIASLRSLKQT</sequence>
<feature type="transmembrane region" description="Helical" evidence="1">
    <location>
        <begin position="85"/>
        <end position="105"/>
    </location>
</feature>
<dbReference type="EMBL" id="FOXS01000012">
    <property type="protein sequence ID" value="SFQ83606.1"/>
    <property type="molecule type" value="Genomic_DNA"/>
</dbReference>
<feature type="transmembrane region" description="Helical" evidence="1">
    <location>
        <begin position="193"/>
        <end position="215"/>
    </location>
</feature>
<dbReference type="AlphaFoldDB" id="A0A1I6BRP1"/>
<feature type="transmembrane region" description="Helical" evidence="1">
    <location>
        <begin position="222"/>
        <end position="238"/>
    </location>
</feature>
<evidence type="ECO:0000313" key="2">
    <source>
        <dbReference type="EMBL" id="SFQ83606.1"/>
    </source>
</evidence>
<feature type="transmembrane region" description="Helical" evidence="1">
    <location>
        <begin position="269"/>
        <end position="289"/>
    </location>
</feature>
<dbReference type="Proteomes" id="UP000199029">
    <property type="component" value="Unassembled WGS sequence"/>
</dbReference>
<protein>
    <recommendedName>
        <fullName evidence="4">O-antigen ligase like membrane protein</fullName>
    </recommendedName>
</protein>
<feature type="transmembrane region" description="Helical" evidence="1">
    <location>
        <begin position="244"/>
        <end position="260"/>
    </location>
</feature>
<organism evidence="2 3">
    <name type="scientific">Hymenobacter arizonensis</name>
    <name type="common">Siccationidurans arizonensis</name>
    <dbReference type="NCBI Taxonomy" id="1227077"/>
    <lineage>
        <taxon>Bacteria</taxon>
        <taxon>Pseudomonadati</taxon>
        <taxon>Bacteroidota</taxon>
        <taxon>Cytophagia</taxon>
        <taxon>Cytophagales</taxon>
        <taxon>Hymenobacteraceae</taxon>
        <taxon>Hymenobacter</taxon>
    </lineage>
</organism>